<evidence type="ECO:0000313" key="2">
    <source>
        <dbReference type="Proteomes" id="UP000054321"/>
    </source>
</evidence>
<proteinExistence type="predicted"/>
<dbReference type="AlphaFoldDB" id="A0A0C3GEJ0"/>
<sequence>MDGQNCTTVALPQPLRCKDRASEKEARMEVVLLSVRFGGAWDSRRRLRTVFTR</sequence>
<name>A0A0C3GEJ0_OIDMZ</name>
<reference evidence="1 2" key="1">
    <citation type="submission" date="2014-04" db="EMBL/GenBank/DDBJ databases">
        <authorList>
            <consortium name="DOE Joint Genome Institute"/>
            <person name="Kuo A."/>
            <person name="Martino E."/>
            <person name="Perotto S."/>
            <person name="Kohler A."/>
            <person name="Nagy L.G."/>
            <person name="Floudas D."/>
            <person name="Copeland A."/>
            <person name="Barry K.W."/>
            <person name="Cichocki N."/>
            <person name="Veneault-Fourrey C."/>
            <person name="LaButti K."/>
            <person name="Lindquist E.A."/>
            <person name="Lipzen A."/>
            <person name="Lundell T."/>
            <person name="Morin E."/>
            <person name="Murat C."/>
            <person name="Sun H."/>
            <person name="Tunlid A."/>
            <person name="Henrissat B."/>
            <person name="Grigoriev I.V."/>
            <person name="Hibbett D.S."/>
            <person name="Martin F."/>
            <person name="Nordberg H.P."/>
            <person name="Cantor M.N."/>
            <person name="Hua S.X."/>
        </authorList>
    </citation>
    <scope>NUCLEOTIDE SEQUENCE [LARGE SCALE GENOMIC DNA]</scope>
    <source>
        <strain evidence="1 2">Zn</strain>
    </source>
</reference>
<gene>
    <name evidence="1" type="ORF">OIDMADRAFT_21346</name>
</gene>
<protein>
    <submittedName>
        <fullName evidence="1">Uncharacterized protein</fullName>
    </submittedName>
</protein>
<accession>A0A0C3GEJ0</accession>
<evidence type="ECO:0000313" key="1">
    <source>
        <dbReference type="EMBL" id="KIM94565.1"/>
    </source>
</evidence>
<keyword evidence="2" id="KW-1185">Reference proteome</keyword>
<organism evidence="1 2">
    <name type="scientific">Oidiodendron maius (strain Zn)</name>
    <dbReference type="NCBI Taxonomy" id="913774"/>
    <lineage>
        <taxon>Eukaryota</taxon>
        <taxon>Fungi</taxon>
        <taxon>Dikarya</taxon>
        <taxon>Ascomycota</taxon>
        <taxon>Pezizomycotina</taxon>
        <taxon>Leotiomycetes</taxon>
        <taxon>Leotiomycetes incertae sedis</taxon>
        <taxon>Myxotrichaceae</taxon>
        <taxon>Oidiodendron</taxon>
    </lineage>
</organism>
<dbReference type="Proteomes" id="UP000054321">
    <property type="component" value="Unassembled WGS sequence"/>
</dbReference>
<reference evidence="2" key="2">
    <citation type="submission" date="2015-01" db="EMBL/GenBank/DDBJ databases">
        <title>Evolutionary Origins and Diversification of the Mycorrhizal Mutualists.</title>
        <authorList>
            <consortium name="DOE Joint Genome Institute"/>
            <consortium name="Mycorrhizal Genomics Consortium"/>
            <person name="Kohler A."/>
            <person name="Kuo A."/>
            <person name="Nagy L.G."/>
            <person name="Floudas D."/>
            <person name="Copeland A."/>
            <person name="Barry K.W."/>
            <person name="Cichocki N."/>
            <person name="Veneault-Fourrey C."/>
            <person name="LaButti K."/>
            <person name="Lindquist E.A."/>
            <person name="Lipzen A."/>
            <person name="Lundell T."/>
            <person name="Morin E."/>
            <person name="Murat C."/>
            <person name="Riley R."/>
            <person name="Ohm R."/>
            <person name="Sun H."/>
            <person name="Tunlid A."/>
            <person name="Henrissat B."/>
            <person name="Grigoriev I.V."/>
            <person name="Hibbett D.S."/>
            <person name="Martin F."/>
        </authorList>
    </citation>
    <scope>NUCLEOTIDE SEQUENCE [LARGE SCALE GENOMIC DNA]</scope>
    <source>
        <strain evidence="2">Zn</strain>
    </source>
</reference>
<dbReference type="HOGENOM" id="CLU_3069301_0_0_1"/>
<dbReference type="InParanoid" id="A0A0C3GEJ0"/>
<dbReference type="EMBL" id="KN832889">
    <property type="protein sequence ID" value="KIM94565.1"/>
    <property type="molecule type" value="Genomic_DNA"/>
</dbReference>